<accession>A0A843YQ29</accession>
<dbReference type="RefSeq" id="WP_153233062.1">
    <property type="nucleotide sequence ID" value="NZ_WINI01000001.1"/>
</dbReference>
<organism evidence="2 3">
    <name type="scientific">Glaciimonas soli</name>
    <dbReference type="NCBI Taxonomy" id="2590999"/>
    <lineage>
        <taxon>Bacteria</taxon>
        <taxon>Pseudomonadati</taxon>
        <taxon>Pseudomonadota</taxon>
        <taxon>Betaproteobacteria</taxon>
        <taxon>Burkholderiales</taxon>
        <taxon>Oxalobacteraceae</taxon>
        <taxon>Glaciimonas</taxon>
    </lineage>
</organism>
<reference evidence="2 3" key="1">
    <citation type="submission" date="2019-10" db="EMBL/GenBank/DDBJ databases">
        <title>Glaciimonas soli sp. nov., a psychrophilic bacterium isolated from the forest soil of a high elevation mountain in Taiwan.</title>
        <authorList>
            <person name="Wang L.-T."/>
            <person name="Shieh W.Y."/>
        </authorList>
    </citation>
    <scope>NUCLEOTIDE SEQUENCE [LARGE SCALE GENOMIC DNA]</scope>
    <source>
        <strain evidence="2 3">GS1</strain>
    </source>
</reference>
<evidence type="ECO:0000313" key="3">
    <source>
        <dbReference type="Proteomes" id="UP000451565"/>
    </source>
</evidence>
<dbReference type="InterPro" id="IPR036063">
    <property type="entry name" value="Smr_dom_sf"/>
</dbReference>
<dbReference type="EMBL" id="WINI01000001">
    <property type="protein sequence ID" value="MQQ99490.1"/>
    <property type="molecule type" value="Genomic_DNA"/>
</dbReference>
<dbReference type="SUPFAM" id="SSF160443">
    <property type="entry name" value="SMR domain-like"/>
    <property type="match status" value="1"/>
</dbReference>
<feature type="domain" description="Smr" evidence="1">
    <location>
        <begin position="140"/>
        <end position="221"/>
    </location>
</feature>
<keyword evidence="3" id="KW-1185">Reference proteome</keyword>
<dbReference type="PROSITE" id="PS50828">
    <property type="entry name" value="SMR"/>
    <property type="match status" value="1"/>
</dbReference>
<sequence>MANPIKDFRALKPLRKTLKIQHEARLEAAAEQHRQQQAKHREENLFRHVVGEVRPLKSSNKIANIARQPLTATSIPRPTPKHRPRSLTSPRDILQASLSDAYSIENLSGSDEVLRYARAGIGADVLTKLQRGHWAIRQQLDLHGLRSDQARDALAAFIAFAYQRGWRCVRIIHGKGYGSVNQQPVLKRKARDWLVQIPEVIAFCQANEADGGAGALMVLLRA</sequence>
<evidence type="ECO:0000259" key="1">
    <source>
        <dbReference type="PROSITE" id="PS50828"/>
    </source>
</evidence>
<comment type="caution">
    <text evidence="2">The sequence shown here is derived from an EMBL/GenBank/DDBJ whole genome shotgun (WGS) entry which is preliminary data.</text>
</comment>
<name>A0A843YQ29_9BURK</name>
<dbReference type="AlphaFoldDB" id="A0A843YQ29"/>
<evidence type="ECO:0000313" key="2">
    <source>
        <dbReference type="EMBL" id="MQQ99490.1"/>
    </source>
</evidence>
<gene>
    <name evidence="2" type="ORF">GEV47_02165</name>
</gene>
<dbReference type="Proteomes" id="UP000451565">
    <property type="component" value="Unassembled WGS sequence"/>
</dbReference>
<dbReference type="SMART" id="SM00463">
    <property type="entry name" value="SMR"/>
    <property type="match status" value="1"/>
</dbReference>
<dbReference type="Pfam" id="PF01713">
    <property type="entry name" value="Smr"/>
    <property type="match status" value="1"/>
</dbReference>
<dbReference type="Gene3D" id="3.30.1370.110">
    <property type="match status" value="1"/>
</dbReference>
<dbReference type="PANTHER" id="PTHR35562">
    <property type="entry name" value="DNA ENDONUCLEASE SMRA-RELATED"/>
    <property type="match status" value="1"/>
</dbReference>
<proteinExistence type="predicted"/>
<dbReference type="OrthoDB" id="9808881at2"/>
<protein>
    <submittedName>
        <fullName evidence="2">DNA mismatch repair protein MutS</fullName>
    </submittedName>
</protein>
<dbReference type="PANTHER" id="PTHR35562:SF2">
    <property type="entry name" value="DNA ENDONUCLEASE SMRA-RELATED"/>
    <property type="match status" value="1"/>
</dbReference>
<dbReference type="InterPro" id="IPR002625">
    <property type="entry name" value="Smr_dom"/>
</dbReference>